<organism evidence="1 2">
    <name type="scientific">Pseudomonas fontis</name>
    <dbReference type="NCBI Taxonomy" id="2942633"/>
    <lineage>
        <taxon>Bacteria</taxon>
        <taxon>Pseudomonadati</taxon>
        <taxon>Pseudomonadota</taxon>
        <taxon>Gammaproteobacteria</taxon>
        <taxon>Pseudomonadales</taxon>
        <taxon>Pseudomonadaceae</taxon>
        <taxon>Pseudomonas</taxon>
    </lineage>
</organism>
<name>A0ABT5NVJ1_9PSED</name>
<proteinExistence type="predicted"/>
<keyword evidence="2" id="KW-1185">Reference proteome</keyword>
<sequence length="46" mass="5056">MPTKKKPARQAPRELPKIPKELLEQFGDGLMTAEAIEDASAAFKMA</sequence>
<evidence type="ECO:0000313" key="2">
    <source>
        <dbReference type="Proteomes" id="UP001148203"/>
    </source>
</evidence>
<feature type="non-terminal residue" evidence="1">
    <location>
        <position position="46"/>
    </location>
</feature>
<comment type="caution">
    <text evidence="1">The sequence shown here is derived from an EMBL/GenBank/DDBJ whole genome shotgun (WGS) entry which is preliminary data.</text>
</comment>
<evidence type="ECO:0000313" key="1">
    <source>
        <dbReference type="EMBL" id="MDD0992202.1"/>
    </source>
</evidence>
<dbReference type="Proteomes" id="UP001148203">
    <property type="component" value="Unassembled WGS sequence"/>
</dbReference>
<dbReference type="EMBL" id="JAMDGY010000052">
    <property type="protein sequence ID" value="MDD0992202.1"/>
    <property type="molecule type" value="Genomic_DNA"/>
</dbReference>
<protein>
    <submittedName>
        <fullName evidence="1">IS256 family transposase</fullName>
    </submittedName>
</protein>
<accession>A0ABT5NVJ1</accession>
<gene>
    <name evidence="1" type="ORF">M5G11_16840</name>
</gene>
<reference evidence="1 2" key="1">
    <citation type="submission" date="2022-05" db="EMBL/GenBank/DDBJ databases">
        <title>Novel Pseudomonas spp. Isolated from a Rainbow Trout Aquaculture Facility.</title>
        <authorList>
            <person name="Testerman T."/>
            <person name="Graf J."/>
        </authorList>
    </citation>
    <scope>NUCLEOTIDE SEQUENCE [LARGE SCALE GENOMIC DNA]</scope>
    <source>
        <strain evidence="1 2">ID681</strain>
    </source>
</reference>